<reference evidence="7 8" key="1">
    <citation type="journal article" date="2015" name="BMC Genomics">
        <title>Genome mining reveals unlocked bioactive potential of marine Gram-negative bacteria.</title>
        <authorList>
            <person name="Machado H."/>
            <person name="Sonnenschein E.C."/>
            <person name="Melchiorsen J."/>
            <person name="Gram L."/>
        </authorList>
    </citation>
    <scope>NUCLEOTIDE SEQUENCE [LARGE SCALE GENOMIC DNA]</scope>
    <source>
        <strain evidence="7 8">S3137</strain>
    </source>
</reference>
<organism evidence="7 8">
    <name type="scientific">Pseudoalteromonas ruthenica</name>
    <dbReference type="NCBI Taxonomy" id="151081"/>
    <lineage>
        <taxon>Bacteria</taxon>
        <taxon>Pseudomonadati</taxon>
        <taxon>Pseudomonadota</taxon>
        <taxon>Gammaproteobacteria</taxon>
        <taxon>Alteromonadales</taxon>
        <taxon>Pseudoalteromonadaceae</taxon>
        <taxon>Pseudoalteromonas</taxon>
    </lineage>
</organism>
<dbReference type="GeneID" id="58227193"/>
<dbReference type="OrthoDB" id="9801249at2"/>
<dbReference type="PANTHER" id="PTHR43780">
    <property type="entry name" value="1-AMINOCYCLOPROPANE-1-CARBOXYLATE DEAMINASE-RELATED"/>
    <property type="match status" value="1"/>
</dbReference>
<dbReference type="PATRIC" id="fig|151081.8.peg.1515"/>
<dbReference type="eggNOG" id="COG2515">
    <property type="taxonomic scope" value="Bacteria"/>
</dbReference>
<dbReference type="InterPro" id="IPR036052">
    <property type="entry name" value="TrpB-like_PALP_sf"/>
</dbReference>
<keyword evidence="3 5" id="KW-0663">Pyridoxal phosphate</keyword>
<keyword evidence="8" id="KW-1185">Reference proteome</keyword>
<evidence type="ECO:0000256" key="2">
    <source>
        <dbReference type="ARBA" id="ARBA00008639"/>
    </source>
</evidence>
<protein>
    <submittedName>
        <fullName evidence="7">1-aminocyclopropane-1-carboxylate deaminase</fullName>
    </submittedName>
</protein>
<dbReference type="Gene3D" id="3.40.50.1100">
    <property type="match status" value="2"/>
</dbReference>
<evidence type="ECO:0000256" key="3">
    <source>
        <dbReference type="ARBA" id="ARBA00022898"/>
    </source>
</evidence>
<evidence type="ECO:0000256" key="5">
    <source>
        <dbReference type="PIRSR" id="PIRSR006278-2"/>
    </source>
</evidence>
<dbReference type="AlphaFoldDB" id="A0A0F4Q560"/>
<dbReference type="PANTHER" id="PTHR43780:SF2">
    <property type="entry name" value="1-AMINOCYCLOPROPANE-1-CARBOXYLATE DEAMINASE-RELATED"/>
    <property type="match status" value="1"/>
</dbReference>
<evidence type="ECO:0000256" key="4">
    <source>
        <dbReference type="PIRSR" id="PIRSR006278-1"/>
    </source>
</evidence>
<dbReference type="RefSeq" id="WP_045979135.1">
    <property type="nucleotide sequence ID" value="NZ_JXXY01000006.1"/>
</dbReference>
<dbReference type="InterPro" id="IPR001926">
    <property type="entry name" value="TrpB-like_PALP"/>
</dbReference>
<evidence type="ECO:0000313" key="8">
    <source>
        <dbReference type="Proteomes" id="UP000033664"/>
    </source>
</evidence>
<dbReference type="InterPro" id="IPR027278">
    <property type="entry name" value="ACCD_DCysDesulf"/>
</dbReference>
<dbReference type="Proteomes" id="UP000033664">
    <property type="component" value="Unassembled WGS sequence"/>
</dbReference>
<dbReference type="EMBL" id="JXXZ01000002">
    <property type="protein sequence ID" value="KJZ01687.1"/>
    <property type="molecule type" value="Genomic_DNA"/>
</dbReference>
<comment type="similarity">
    <text evidence="2">Belongs to the ACC deaminase/D-cysteine desulfhydrase family.</text>
</comment>
<dbReference type="GO" id="GO:0019148">
    <property type="term" value="F:D-cysteine desulfhydrase activity"/>
    <property type="evidence" value="ECO:0007669"/>
    <property type="project" value="TreeGrafter"/>
</dbReference>
<sequence>MNSVITSIKESPMQQIHHPLLRHHNVQLSIKRDDLYHPLIQGNKWRKLKYNLAAFQASECRQLLTFGGPFSNHLYATAAAGKLFGLSTIGIVRGPELDMHNPTLRFAHACGMKLVAVTRKDYRLRQQKDYLNELKQHFGNVYILPEGGTNHAALRGVAELAQTLPEHDYLVCATGSGGTLAGLCAGHTQRKVLGIAVLKNADYLNHEISQLTSTHHCDWQLMQHFHDGGYGRFSDKQWRFCQDFRATYQVPLEPIYTGKMMYALWQLIAQGYFPPGSRIIAVHTGGLQGLNGLRYRGLLKAT</sequence>
<feature type="domain" description="Tryptophan synthase beta chain-like PALP" evidence="6">
    <location>
        <begin position="20"/>
        <end position="285"/>
    </location>
</feature>
<evidence type="ECO:0000256" key="1">
    <source>
        <dbReference type="ARBA" id="ARBA00001933"/>
    </source>
</evidence>
<dbReference type="SUPFAM" id="SSF53686">
    <property type="entry name" value="Tryptophan synthase beta subunit-like PLP-dependent enzymes"/>
    <property type="match status" value="1"/>
</dbReference>
<comment type="caution">
    <text evidence="7">The sequence shown here is derived from an EMBL/GenBank/DDBJ whole genome shotgun (WGS) entry which is preliminary data.</text>
</comment>
<feature type="active site" description="Nucleophile" evidence="4">
    <location>
        <position position="71"/>
    </location>
</feature>
<dbReference type="Pfam" id="PF00291">
    <property type="entry name" value="PALP"/>
    <property type="match status" value="1"/>
</dbReference>
<dbReference type="PIRSF" id="PIRSF006278">
    <property type="entry name" value="ACCD_DCysDesulf"/>
    <property type="match status" value="1"/>
</dbReference>
<name>A0A0F4Q560_9GAMM</name>
<accession>A0A0F4Q560</accession>
<gene>
    <name evidence="7" type="ORF">TW72_01680</name>
</gene>
<proteinExistence type="inferred from homology"/>
<evidence type="ECO:0000259" key="6">
    <source>
        <dbReference type="Pfam" id="PF00291"/>
    </source>
</evidence>
<comment type="cofactor">
    <cofactor evidence="1">
        <name>pyridoxal 5'-phosphate</name>
        <dbReference type="ChEBI" id="CHEBI:597326"/>
    </cofactor>
</comment>
<feature type="modified residue" description="N6-(pyridoxal phosphate)lysine" evidence="5">
    <location>
        <position position="44"/>
    </location>
</feature>
<evidence type="ECO:0000313" key="7">
    <source>
        <dbReference type="EMBL" id="KJZ01687.1"/>
    </source>
</evidence>